<name>A0A5C6C1X0_9BACT</name>
<keyword evidence="2" id="KW-1185">Reference proteome</keyword>
<comment type="caution">
    <text evidence="1">The sequence shown here is derived from an EMBL/GenBank/DDBJ whole genome shotgun (WGS) entry which is preliminary data.</text>
</comment>
<evidence type="ECO:0000313" key="2">
    <source>
        <dbReference type="Proteomes" id="UP000316304"/>
    </source>
</evidence>
<reference evidence="1 2" key="1">
    <citation type="submission" date="2019-02" db="EMBL/GenBank/DDBJ databases">
        <title>Deep-cultivation of Planctomycetes and their phenomic and genomic characterization uncovers novel biology.</title>
        <authorList>
            <person name="Wiegand S."/>
            <person name="Jogler M."/>
            <person name="Boedeker C."/>
            <person name="Pinto D."/>
            <person name="Vollmers J."/>
            <person name="Rivas-Marin E."/>
            <person name="Kohn T."/>
            <person name="Peeters S.H."/>
            <person name="Heuer A."/>
            <person name="Rast P."/>
            <person name="Oberbeckmann S."/>
            <person name="Bunk B."/>
            <person name="Jeske O."/>
            <person name="Meyerdierks A."/>
            <person name="Storesund J.E."/>
            <person name="Kallscheuer N."/>
            <person name="Luecker S."/>
            <person name="Lage O.M."/>
            <person name="Pohl T."/>
            <person name="Merkel B.J."/>
            <person name="Hornburger P."/>
            <person name="Mueller R.-W."/>
            <person name="Bruemmer F."/>
            <person name="Labrenz M."/>
            <person name="Spormann A.M."/>
            <person name="Op Den Camp H."/>
            <person name="Overmann J."/>
            <person name="Amann R."/>
            <person name="Jetten M.S.M."/>
            <person name="Mascher T."/>
            <person name="Medema M.H."/>
            <person name="Devos D.P."/>
            <person name="Kaster A.-K."/>
            <person name="Ovreas L."/>
            <person name="Rohde M."/>
            <person name="Galperin M.Y."/>
            <person name="Jogler C."/>
        </authorList>
    </citation>
    <scope>NUCLEOTIDE SEQUENCE [LARGE SCALE GENOMIC DNA]</scope>
    <source>
        <strain evidence="1 2">Pla52o</strain>
    </source>
</reference>
<sequence>MFGIVLVAIPQKVPGKKAFHGCGPSQDAVEGPQWLGVFVAKLGGVLGL</sequence>
<gene>
    <name evidence="1" type="ORF">Pla52o_50720</name>
</gene>
<dbReference type="EMBL" id="SJPT01000011">
    <property type="protein sequence ID" value="TWU17516.1"/>
    <property type="molecule type" value="Genomic_DNA"/>
</dbReference>
<proteinExistence type="predicted"/>
<dbReference type="AlphaFoldDB" id="A0A5C6C1X0"/>
<protein>
    <submittedName>
        <fullName evidence="1">Uncharacterized protein</fullName>
    </submittedName>
</protein>
<organism evidence="1 2">
    <name type="scientific">Novipirellula galeiformis</name>
    <dbReference type="NCBI Taxonomy" id="2528004"/>
    <lineage>
        <taxon>Bacteria</taxon>
        <taxon>Pseudomonadati</taxon>
        <taxon>Planctomycetota</taxon>
        <taxon>Planctomycetia</taxon>
        <taxon>Pirellulales</taxon>
        <taxon>Pirellulaceae</taxon>
        <taxon>Novipirellula</taxon>
    </lineage>
</organism>
<evidence type="ECO:0000313" key="1">
    <source>
        <dbReference type="EMBL" id="TWU17516.1"/>
    </source>
</evidence>
<accession>A0A5C6C1X0</accession>
<dbReference type="Proteomes" id="UP000316304">
    <property type="component" value="Unassembled WGS sequence"/>
</dbReference>